<dbReference type="VEuPathDB" id="FungiDB:RhiirFUN_024047"/>
<evidence type="ECO:0000313" key="1">
    <source>
        <dbReference type="EMBL" id="PKK71712.1"/>
    </source>
</evidence>
<name>A0A2N1NCT7_9GLOM</name>
<comment type="caution">
    <text evidence="1">The sequence shown here is derived from an EMBL/GenBank/DDBJ whole genome shotgun (WGS) entry which is preliminary data.</text>
</comment>
<organism evidence="1 2">
    <name type="scientific">Rhizophagus irregularis</name>
    <dbReference type="NCBI Taxonomy" id="588596"/>
    <lineage>
        <taxon>Eukaryota</taxon>
        <taxon>Fungi</taxon>
        <taxon>Fungi incertae sedis</taxon>
        <taxon>Mucoromycota</taxon>
        <taxon>Glomeromycotina</taxon>
        <taxon>Glomeromycetes</taxon>
        <taxon>Glomerales</taxon>
        <taxon>Glomeraceae</taxon>
        <taxon>Rhizophagus</taxon>
    </lineage>
</organism>
<gene>
    <name evidence="1" type="ORF">RhiirC2_744142</name>
</gene>
<evidence type="ECO:0000313" key="2">
    <source>
        <dbReference type="Proteomes" id="UP000233469"/>
    </source>
</evidence>
<sequence length="549" mass="63689">MASKLPIECLRRIFEELTKSDLTVDPFTHNDAIVYSNLNYLYSCVLVNRTWCNTAIPLLWKDPLHWLSIKDDDFIKQVVVPWKDQLRFHVPFTYAKSEKLPLLISTYFACLPEKSRRSLKTNKAFKLPEDIIETTTFYDYPFFLRRLNLPTLVNAVSMWTQQHHSTDEPLDEDTESEDVLSADVLTEKLIKLFMEKSTNLEYLSYIKLPVSLHNDVGHIKINIAGFPGSKIALANITSFHFNACAIKKPENYYVSLSRICHSIRNLEIRCLCNDSKGLAALIGSQRGLVKLLIHGANYYYGIHNGYIPKYSYRYITKALYNKVSDLTYLNFQCNGIPLETFASCTKLEQLILHANYYQNADKFIKSDFSHLKSLLIKDGSFLINHQTNIIQNSGGYISEIVNSMNEPRDPDNLTKFYETVIDFCPRLTILEYYICKDQISLIPILFNKCNQLRKLALHSTDMQTETVEINDVLSKMGEEIPEQLRMIEIPWHFKFSADSLESFLKGCQRRLKEPLQFEPSISTDEQKEILDRYIDIGVLKKNLNFFYLN</sequence>
<dbReference type="InterPro" id="IPR032675">
    <property type="entry name" value="LRR_dom_sf"/>
</dbReference>
<dbReference type="VEuPathDB" id="FungiDB:FUN_002882"/>
<dbReference type="EMBL" id="LLXL01000494">
    <property type="protein sequence ID" value="PKK71712.1"/>
    <property type="molecule type" value="Genomic_DNA"/>
</dbReference>
<reference evidence="1 2" key="2">
    <citation type="submission" date="2017-10" db="EMBL/GenBank/DDBJ databases">
        <title>Extensive intraspecific genome diversity in a model arbuscular mycorrhizal fungus.</title>
        <authorList>
            <person name="Chen E.C.H."/>
            <person name="Morin E."/>
            <person name="Baudet D."/>
            <person name="Noel J."/>
            <person name="Ndikumana S."/>
            <person name="Charron P."/>
            <person name="St-Onge C."/>
            <person name="Giorgi J."/>
            <person name="Grigoriev I.V."/>
            <person name="Roux C."/>
            <person name="Martin F.M."/>
            <person name="Corradi N."/>
        </authorList>
    </citation>
    <scope>NUCLEOTIDE SEQUENCE [LARGE SCALE GENOMIC DNA]</scope>
    <source>
        <strain evidence="1 2">C2</strain>
    </source>
</reference>
<protein>
    <recommendedName>
        <fullName evidence="3">F-box domain-containing protein</fullName>
    </recommendedName>
</protein>
<evidence type="ECO:0008006" key="3">
    <source>
        <dbReference type="Google" id="ProtNLM"/>
    </source>
</evidence>
<feature type="non-terminal residue" evidence="1">
    <location>
        <position position="1"/>
    </location>
</feature>
<dbReference type="VEuPathDB" id="FungiDB:RhiirA1_417211"/>
<accession>A0A2N1NCT7</accession>
<dbReference type="AlphaFoldDB" id="A0A2N1NCT7"/>
<reference evidence="1 2" key="1">
    <citation type="submission" date="2016-04" db="EMBL/GenBank/DDBJ databases">
        <title>Genome analyses suggest a sexual origin of heterokaryosis in a supposedly ancient asexual fungus.</title>
        <authorList>
            <person name="Ropars J."/>
            <person name="Sedzielewska K."/>
            <person name="Noel J."/>
            <person name="Charron P."/>
            <person name="Farinelli L."/>
            <person name="Marton T."/>
            <person name="Kruger M."/>
            <person name="Pelin A."/>
            <person name="Brachmann A."/>
            <person name="Corradi N."/>
        </authorList>
    </citation>
    <scope>NUCLEOTIDE SEQUENCE [LARGE SCALE GENOMIC DNA]</scope>
    <source>
        <strain evidence="1 2">C2</strain>
    </source>
</reference>
<dbReference type="Gene3D" id="3.80.10.10">
    <property type="entry name" value="Ribonuclease Inhibitor"/>
    <property type="match status" value="1"/>
</dbReference>
<dbReference type="SUPFAM" id="SSF52047">
    <property type="entry name" value="RNI-like"/>
    <property type="match status" value="1"/>
</dbReference>
<dbReference type="Proteomes" id="UP000233469">
    <property type="component" value="Unassembled WGS sequence"/>
</dbReference>
<proteinExistence type="predicted"/>